<keyword evidence="4" id="KW-1185">Reference proteome</keyword>
<dbReference type="InterPro" id="IPR008219">
    <property type="entry name" value="PRODH_bac_arc"/>
</dbReference>
<dbReference type="Pfam" id="PF01619">
    <property type="entry name" value="Pro_dh"/>
    <property type="match status" value="1"/>
</dbReference>
<evidence type="ECO:0000313" key="4">
    <source>
        <dbReference type="Proteomes" id="UP000749311"/>
    </source>
</evidence>
<dbReference type="RefSeq" id="WP_167164076.1">
    <property type="nucleotide sequence ID" value="NZ_BAAAOO010000012.1"/>
</dbReference>
<reference evidence="3 4" key="1">
    <citation type="submission" date="2020-02" db="EMBL/GenBank/DDBJ databases">
        <title>Sequencing the genomes of 1000 actinobacteria strains.</title>
        <authorList>
            <person name="Klenk H.-P."/>
        </authorList>
    </citation>
    <scope>NUCLEOTIDE SEQUENCE [LARGE SCALE GENOMIC DNA]</scope>
    <source>
        <strain evidence="3 4">DSM 19609</strain>
    </source>
</reference>
<dbReference type="EC" id="1.5.-.-" evidence="3"/>
<dbReference type="EMBL" id="JAAMOZ010000001">
    <property type="protein sequence ID" value="NIH55594.1"/>
    <property type="molecule type" value="Genomic_DNA"/>
</dbReference>
<organism evidence="3 4">
    <name type="scientific">Brooklawnia cerclae</name>
    <dbReference type="NCBI Taxonomy" id="349934"/>
    <lineage>
        <taxon>Bacteria</taxon>
        <taxon>Bacillati</taxon>
        <taxon>Actinomycetota</taxon>
        <taxon>Actinomycetes</taxon>
        <taxon>Propionibacteriales</taxon>
        <taxon>Propionibacteriaceae</taxon>
        <taxon>Brooklawnia</taxon>
    </lineage>
</organism>
<name>A0ABX0SB18_9ACTN</name>
<dbReference type="PIRSF" id="PIRSF000196">
    <property type="entry name" value="Pro_dehydrog"/>
    <property type="match status" value="1"/>
</dbReference>
<feature type="domain" description="Proline dehydrogenase" evidence="2">
    <location>
        <begin position="47"/>
        <end position="303"/>
    </location>
</feature>
<evidence type="ECO:0000313" key="3">
    <source>
        <dbReference type="EMBL" id="NIH55594.1"/>
    </source>
</evidence>
<keyword evidence="1 3" id="KW-0560">Oxidoreductase</keyword>
<evidence type="ECO:0000259" key="2">
    <source>
        <dbReference type="Pfam" id="PF01619"/>
    </source>
</evidence>
<protein>
    <submittedName>
        <fullName evidence="3">Proline dehydrogenase</fullName>
        <ecNumber evidence="3">1.5.-.-</ecNumber>
    </submittedName>
</protein>
<dbReference type="InterPro" id="IPR002872">
    <property type="entry name" value="Proline_DH_dom"/>
</dbReference>
<evidence type="ECO:0000256" key="1">
    <source>
        <dbReference type="ARBA" id="ARBA00023002"/>
    </source>
</evidence>
<sequence length="315" mass="34972">MTSLLVHWAARDAVREAAMSAPAARDLVNRYVAGQTLDDLVPVLRLLASRGLRFSVEYLGVPVEVPADAARNLQGYLDLVQRLRDEGIAPGAELSVRLGWLGQELRDEVLDGGRTGGELALAYARLVCRASSNAGAFVTIDMSHHELVDGTLAIWRELHQDLPGTGITLQAALRRTEDDAREIAMPGVRVRLCKGSFRAPRSVAHRGKHDVDLAFVRTLRMLMSSQAVPLVATHDPRLVAISEELIRRTGRAADSYEFQMLYGIRPLEQRRLVDIGHTARVYVPFGPGWYDYYVRNLAERPANTALFIRSMLGKR</sequence>
<dbReference type="GO" id="GO:0016491">
    <property type="term" value="F:oxidoreductase activity"/>
    <property type="evidence" value="ECO:0007669"/>
    <property type="project" value="UniProtKB-KW"/>
</dbReference>
<dbReference type="SUPFAM" id="SSF51730">
    <property type="entry name" value="FAD-linked oxidoreductase"/>
    <property type="match status" value="1"/>
</dbReference>
<gene>
    <name evidence="3" type="ORF">FB473_000239</name>
</gene>
<proteinExistence type="predicted"/>
<comment type="caution">
    <text evidence="3">The sequence shown here is derived from an EMBL/GenBank/DDBJ whole genome shotgun (WGS) entry which is preliminary data.</text>
</comment>
<dbReference type="Proteomes" id="UP000749311">
    <property type="component" value="Unassembled WGS sequence"/>
</dbReference>
<accession>A0ABX0SB18</accession>
<dbReference type="InterPro" id="IPR029041">
    <property type="entry name" value="FAD-linked_oxidoreductase-like"/>
</dbReference>
<dbReference type="Gene3D" id="3.20.20.220">
    <property type="match status" value="1"/>
</dbReference>